<dbReference type="Proteomes" id="UP000034350">
    <property type="component" value="Unassembled WGS sequence"/>
</dbReference>
<dbReference type="VEuPathDB" id="MicrosporidiaDB:AAJ76_2000052597"/>
<dbReference type="GeneID" id="36319328"/>
<evidence type="ECO:0000313" key="3">
    <source>
        <dbReference type="Proteomes" id="UP000034350"/>
    </source>
</evidence>
<dbReference type="InterPro" id="IPR024445">
    <property type="entry name" value="Tnp_ISXO2-like"/>
</dbReference>
<dbReference type="EMBL" id="JPQZ01000020">
    <property type="protein sequence ID" value="KKO75480.1"/>
    <property type="molecule type" value="Genomic_DNA"/>
</dbReference>
<name>A0A0F9WFH2_9MICR</name>
<accession>A0A0F9WFH2</accession>
<protein>
    <submittedName>
        <fullName evidence="2">Putative transposase-like protein</fullName>
    </submittedName>
</protein>
<dbReference type="InterPro" id="IPR053164">
    <property type="entry name" value="IS1016-like_transposase"/>
</dbReference>
<dbReference type="OrthoDB" id="2192877at2759"/>
<keyword evidence="3" id="KW-1185">Reference proteome</keyword>
<dbReference type="PANTHER" id="PTHR47163:SF2">
    <property type="entry name" value="SI:DKEY-17M8.2"/>
    <property type="match status" value="1"/>
</dbReference>
<gene>
    <name evidence="2" type="ORF">AAJ76_2000052597</name>
</gene>
<dbReference type="AlphaFoldDB" id="A0A0F9WFH2"/>
<sequence length="133" mass="15398">MWIENVPCNLIASIAGIHRSSVFEICNNLRLLGGLDLYLNKFDKIGGNNAIVEIDESKFGRRKYNRGHRVEGVWVVGAVERIDKRIVLRHVEKIDSFTLTTFCKKYIKKETTIYSDCWKGYSNLSKEFLKIKL</sequence>
<evidence type="ECO:0000259" key="1">
    <source>
        <dbReference type="Pfam" id="PF12762"/>
    </source>
</evidence>
<dbReference type="VEuPathDB" id="MicrosporidiaDB:NCER_102609"/>
<dbReference type="RefSeq" id="XP_024331222.1">
    <property type="nucleotide sequence ID" value="XM_024474409.1"/>
</dbReference>
<proteinExistence type="predicted"/>
<feature type="domain" description="ISXO2-like transposase" evidence="1">
    <location>
        <begin position="52"/>
        <end position="128"/>
    </location>
</feature>
<reference evidence="2 3" key="1">
    <citation type="journal article" date="2015" name="Environ. Microbiol.">
        <title>Genome analyses suggest the presence of polyploidy and recent human-driven expansions in eight global populations of the honeybee pathogen Nosema ceranae.</title>
        <authorList>
            <person name="Pelin A."/>
            <person name="Selman M."/>
            <person name="Aris-Brosou S."/>
            <person name="Farinelli L."/>
            <person name="Corradi N."/>
        </authorList>
    </citation>
    <scope>NUCLEOTIDE SEQUENCE [LARGE SCALE GENOMIC DNA]</scope>
    <source>
        <strain evidence="2 3">PA08 1199</strain>
    </source>
</reference>
<organism evidence="2 3">
    <name type="scientific">Vairimorpha ceranae</name>
    <dbReference type="NCBI Taxonomy" id="40302"/>
    <lineage>
        <taxon>Eukaryota</taxon>
        <taxon>Fungi</taxon>
        <taxon>Fungi incertae sedis</taxon>
        <taxon>Microsporidia</taxon>
        <taxon>Nosematidae</taxon>
        <taxon>Vairimorpha</taxon>
    </lineage>
</organism>
<dbReference type="Pfam" id="PF12762">
    <property type="entry name" value="DDE_Tnp_IS1595"/>
    <property type="match status" value="1"/>
</dbReference>
<evidence type="ECO:0000313" key="2">
    <source>
        <dbReference type="EMBL" id="KKO75480.1"/>
    </source>
</evidence>
<comment type="caution">
    <text evidence="2">The sequence shown here is derived from an EMBL/GenBank/DDBJ whole genome shotgun (WGS) entry which is preliminary data.</text>
</comment>
<dbReference type="PANTHER" id="PTHR47163">
    <property type="entry name" value="DDE_TNP_IS1595 DOMAIN-CONTAINING PROTEIN"/>
    <property type="match status" value="1"/>
</dbReference>